<keyword evidence="2" id="KW-1185">Reference proteome</keyword>
<dbReference type="SMART" id="SM00855">
    <property type="entry name" value="PGAM"/>
    <property type="match status" value="1"/>
</dbReference>
<dbReference type="PANTHER" id="PTHR48100">
    <property type="entry name" value="BROAD-SPECIFICITY PHOSPHATASE YOR283W-RELATED"/>
    <property type="match status" value="1"/>
</dbReference>
<dbReference type="GO" id="GO:0005737">
    <property type="term" value="C:cytoplasm"/>
    <property type="evidence" value="ECO:0007669"/>
    <property type="project" value="TreeGrafter"/>
</dbReference>
<dbReference type="PROSITE" id="PS00175">
    <property type="entry name" value="PG_MUTASE"/>
    <property type="match status" value="1"/>
</dbReference>
<evidence type="ECO:0000313" key="1">
    <source>
        <dbReference type="EMBL" id="KAF0744694.1"/>
    </source>
</evidence>
<dbReference type="InterPro" id="IPR050275">
    <property type="entry name" value="PGM_Phosphatase"/>
</dbReference>
<sequence>MAQDKTIYLIRHGESTYNEWRVRSILNFSWIFVKDPMLIDARLSRKGKQQVLALKQNVLKQKLNESVEVIITSPLSRAIETALGGFEGCDIPIQVNPNCREMLDTACDIGRQPQELAQDYGSRGIDTSKLREYWWLNNPTEATKITPQAADDVSPLRETRADLDERIRRFIAELEAMPQTTIAVVCHSNFITRLTMTLQHPANCEIRKTTLQQLLAQNS</sequence>
<dbReference type="CDD" id="cd07067">
    <property type="entry name" value="HP_PGM_like"/>
    <property type="match status" value="1"/>
</dbReference>
<dbReference type="Gene3D" id="3.40.50.1240">
    <property type="entry name" value="Phosphoglycerate mutase-like"/>
    <property type="match status" value="1"/>
</dbReference>
<reference evidence="1 2" key="1">
    <citation type="submission" date="2019-07" db="EMBL/GenBank/DDBJ databases">
        <title>Genomics analysis of Aphanomyces spp. identifies a new class of oomycete effector associated with host adaptation.</title>
        <authorList>
            <person name="Gaulin E."/>
        </authorList>
    </citation>
    <scope>NUCLEOTIDE SEQUENCE [LARGE SCALE GENOMIC DNA]</scope>
    <source>
        <strain evidence="1 2">ATCC 201684</strain>
    </source>
</reference>
<evidence type="ECO:0000313" key="2">
    <source>
        <dbReference type="Proteomes" id="UP000481153"/>
    </source>
</evidence>
<accession>A0A6G0XVX4</accession>
<dbReference type="VEuPathDB" id="FungiDB:AeMF1_007138"/>
<dbReference type="SUPFAM" id="SSF53254">
    <property type="entry name" value="Phosphoglycerate mutase-like"/>
    <property type="match status" value="1"/>
</dbReference>
<dbReference type="PANTHER" id="PTHR48100:SF61">
    <property type="entry name" value="PHOSPHOGLYCERATE MUTASE"/>
    <property type="match status" value="1"/>
</dbReference>
<protein>
    <recommendedName>
        <fullName evidence="3">Phosphoglycerate mutase</fullName>
    </recommendedName>
</protein>
<dbReference type="GO" id="GO:0016791">
    <property type="term" value="F:phosphatase activity"/>
    <property type="evidence" value="ECO:0007669"/>
    <property type="project" value="TreeGrafter"/>
</dbReference>
<proteinExistence type="predicted"/>
<dbReference type="InterPro" id="IPR013078">
    <property type="entry name" value="His_Pase_superF_clade-1"/>
</dbReference>
<dbReference type="InterPro" id="IPR029033">
    <property type="entry name" value="His_PPase_superfam"/>
</dbReference>
<dbReference type="EMBL" id="VJMJ01000009">
    <property type="protein sequence ID" value="KAF0744694.1"/>
    <property type="molecule type" value="Genomic_DNA"/>
</dbReference>
<organism evidence="1 2">
    <name type="scientific">Aphanomyces euteiches</name>
    <dbReference type="NCBI Taxonomy" id="100861"/>
    <lineage>
        <taxon>Eukaryota</taxon>
        <taxon>Sar</taxon>
        <taxon>Stramenopiles</taxon>
        <taxon>Oomycota</taxon>
        <taxon>Saprolegniomycetes</taxon>
        <taxon>Saprolegniales</taxon>
        <taxon>Verrucalvaceae</taxon>
        <taxon>Aphanomyces</taxon>
    </lineage>
</organism>
<dbReference type="Proteomes" id="UP000481153">
    <property type="component" value="Unassembled WGS sequence"/>
</dbReference>
<dbReference type="InterPro" id="IPR001345">
    <property type="entry name" value="PG/BPGM_mutase_AS"/>
</dbReference>
<evidence type="ECO:0008006" key="3">
    <source>
        <dbReference type="Google" id="ProtNLM"/>
    </source>
</evidence>
<dbReference type="AlphaFoldDB" id="A0A6G0XVX4"/>
<comment type="caution">
    <text evidence="1">The sequence shown here is derived from an EMBL/GenBank/DDBJ whole genome shotgun (WGS) entry which is preliminary data.</text>
</comment>
<dbReference type="Pfam" id="PF00300">
    <property type="entry name" value="His_Phos_1"/>
    <property type="match status" value="1"/>
</dbReference>
<gene>
    <name evidence="1" type="ORF">Ae201684_001151</name>
</gene>
<name>A0A6G0XVX4_9STRA</name>